<sequence length="99" mass="11544">MLGAFTNKTFSVGDIFKVSDDEENFFEIVLVKVSEGKYKMSNAKRDPFTLIFKRKKDIFINQGTYEIEQEKVGIFHIFMTPMLPLDGDQEAYYYQACFS</sequence>
<evidence type="ECO:0000313" key="2">
    <source>
        <dbReference type="EMBL" id="AGY75264.1"/>
    </source>
</evidence>
<evidence type="ECO:0000313" key="3">
    <source>
        <dbReference type="Proteomes" id="UP000017590"/>
    </source>
</evidence>
<feature type="domain" description="DUF6916" evidence="1">
    <location>
        <begin position="12"/>
        <end position="98"/>
    </location>
</feature>
<evidence type="ECO:0000259" key="1">
    <source>
        <dbReference type="Pfam" id="PF21880"/>
    </source>
</evidence>
<dbReference type="EMBL" id="CP006763">
    <property type="protein sequence ID" value="AGY75264.1"/>
    <property type="molecule type" value="Genomic_DNA"/>
</dbReference>
<name>A0ABM5NSJ0_9CLOT</name>
<dbReference type="InterPro" id="IPR054209">
    <property type="entry name" value="DUF6916"/>
</dbReference>
<proteinExistence type="predicted"/>
<reference evidence="3" key="1">
    <citation type="journal article" date="2014" name="Biotechnol. Biofuels">
        <title>Comparison of single-molecule sequencing and hybrid approaches for finishing the genome of Clostridium autoethanogenum and analysis of CRISPR systems in industrial relevant Clostridia.</title>
        <authorList>
            <person name="Brown S.D."/>
            <person name="Nagaraju S."/>
            <person name="Utturkar S."/>
            <person name="De Tissera S."/>
            <person name="Segovia S."/>
            <person name="Mitchell W."/>
            <person name="Land M.L."/>
            <person name="Dassanayake A."/>
            <person name="Kopke M."/>
        </authorList>
    </citation>
    <scope>NUCLEOTIDE SEQUENCE [LARGE SCALE GENOMIC DNA]</scope>
    <source>
        <strain evidence="3">DSM 10061</strain>
    </source>
</reference>
<dbReference type="Pfam" id="PF21880">
    <property type="entry name" value="DUF6916"/>
    <property type="match status" value="1"/>
</dbReference>
<gene>
    <name evidence="2" type="ORF">CAETHG_1039</name>
</gene>
<protein>
    <recommendedName>
        <fullName evidence="1">DUF6916 domain-containing protein</fullName>
    </recommendedName>
</protein>
<dbReference type="Proteomes" id="UP000017590">
    <property type="component" value="Chromosome"/>
</dbReference>
<dbReference type="RefSeq" id="WP_023162079.1">
    <property type="nucleotide sequence ID" value="NC_022592.1"/>
</dbReference>
<keyword evidence="3" id="KW-1185">Reference proteome</keyword>
<accession>A0ABM5NSJ0</accession>
<organism evidence="2 3">
    <name type="scientific">Clostridium autoethanogenum DSM 10061</name>
    <dbReference type="NCBI Taxonomy" id="1341692"/>
    <lineage>
        <taxon>Bacteria</taxon>
        <taxon>Bacillati</taxon>
        <taxon>Bacillota</taxon>
        <taxon>Clostridia</taxon>
        <taxon>Eubacteriales</taxon>
        <taxon>Clostridiaceae</taxon>
        <taxon>Clostridium</taxon>
    </lineage>
</organism>